<reference evidence="2" key="1">
    <citation type="submission" date="2020-06" db="EMBL/GenBank/DDBJ databases">
        <authorList>
            <person name="Li T."/>
            <person name="Hu X."/>
            <person name="Zhang T."/>
            <person name="Song X."/>
            <person name="Zhang H."/>
            <person name="Dai N."/>
            <person name="Sheng W."/>
            <person name="Hou X."/>
            <person name="Wei L."/>
        </authorList>
    </citation>
    <scope>NUCLEOTIDE SEQUENCE</scope>
    <source>
        <strain evidence="2">KEN1</strain>
        <tissue evidence="2">Leaf</tissue>
    </source>
</reference>
<evidence type="ECO:0000313" key="2">
    <source>
        <dbReference type="EMBL" id="KAL0416625.1"/>
    </source>
</evidence>
<organism evidence="2">
    <name type="scientific">Sesamum latifolium</name>
    <dbReference type="NCBI Taxonomy" id="2727402"/>
    <lineage>
        <taxon>Eukaryota</taxon>
        <taxon>Viridiplantae</taxon>
        <taxon>Streptophyta</taxon>
        <taxon>Embryophyta</taxon>
        <taxon>Tracheophyta</taxon>
        <taxon>Spermatophyta</taxon>
        <taxon>Magnoliopsida</taxon>
        <taxon>eudicotyledons</taxon>
        <taxon>Gunneridae</taxon>
        <taxon>Pentapetalae</taxon>
        <taxon>asterids</taxon>
        <taxon>lamiids</taxon>
        <taxon>Lamiales</taxon>
        <taxon>Pedaliaceae</taxon>
        <taxon>Sesamum</taxon>
    </lineage>
</organism>
<dbReference type="InterPro" id="IPR000477">
    <property type="entry name" value="RT_dom"/>
</dbReference>
<accession>A0AAW2UK87</accession>
<comment type="caution">
    <text evidence="2">The sequence shown here is derived from an EMBL/GenBank/DDBJ whole genome shotgun (WGS) entry which is preliminary data.</text>
</comment>
<dbReference type="SUPFAM" id="SSF56672">
    <property type="entry name" value="DNA/RNA polymerases"/>
    <property type="match status" value="1"/>
</dbReference>
<feature type="domain" description="Reverse transcriptase" evidence="1">
    <location>
        <begin position="149"/>
        <end position="254"/>
    </location>
</feature>
<sequence length="322" mass="36463">MIKWQQLSKTHWLRDGDSNIRFAFYHQATNRRTVDNISRLRDEEEVWREAVNDIQGILLRYFRDIFASSNPPDSELNEVLSLVPLRVTPKLNQALSIPFTAAEVKTAIFSSYRNVLLAFELNHYLKSSRQSQGGCVALKIDMSKAYDRERGIRQGDPLSPYLFLFCAEAFTCLIQDVERRGRLNGEAVARHAPWISNLLFADDTLVFCEAIVEQIGEVGRILRTYARASGQEMNLQKSSIVVIGGCTGGKGVLVKAVLQALPALAMSCFQLLGGLIRELEASMADFWWHSRGQKRVHWVAWKKLCQSQALGGLDFRDLRLSI</sequence>
<gene>
    <name evidence="2" type="ORF">Slati_3494400</name>
</gene>
<dbReference type="Pfam" id="PF00078">
    <property type="entry name" value="RVT_1"/>
    <property type="match status" value="1"/>
</dbReference>
<evidence type="ECO:0000259" key="1">
    <source>
        <dbReference type="Pfam" id="PF00078"/>
    </source>
</evidence>
<dbReference type="PANTHER" id="PTHR33116">
    <property type="entry name" value="REVERSE TRANSCRIPTASE ZINC-BINDING DOMAIN-CONTAINING PROTEIN-RELATED-RELATED"/>
    <property type="match status" value="1"/>
</dbReference>
<reference evidence="2" key="2">
    <citation type="journal article" date="2024" name="Plant">
        <title>Genomic evolution and insights into agronomic trait innovations of Sesamum species.</title>
        <authorList>
            <person name="Miao H."/>
            <person name="Wang L."/>
            <person name="Qu L."/>
            <person name="Liu H."/>
            <person name="Sun Y."/>
            <person name="Le M."/>
            <person name="Wang Q."/>
            <person name="Wei S."/>
            <person name="Zheng Y."/>
            <person name="Lin W."/>
            <person name="Duan Y."/>
            <person name="Cao H."/>
            <person name="Xiong S."/>
            <person name="Wang X."/>
            <person name="Wei L."/>
            <person name="Li C."/>
            <person name="Ma Q."/>
            <person name="Ju M."/>
            <person name="Zhao R."/>
            <person name="Li G."/>
            <person name="Mu C."/>
            <person name="Tian Q."/>
            <person name="Mei H."/>
            <person name="Zhang T."/>
            <person name="Gao T."/>
            <person name="Zhang H."/>
        </authorList>
    </citation>
    <scope>NUCLEOTIDE SEQUENCE</scope>
    <source>
        <strain evidence="2">KEN1</strain>
    </source>
</reference>
<proteinExistence type="predicted"/>
<dbReference type="PANTHER" id="PTHR33116:SF86">
    <property type="entry name" value="REVERSE TRANSCRIPTASE DOMAIN-CONTAINING PROTEIN"/>
    <property type="match status" value="1"/>
</dbReference>
<dbReference type="AlphaFoldDB" id="A0AAW2UK87"/>
<dbReference type="InterPro" id="IPR043502">
    <property type="entry name" value="DNA/RNA_pol_sf"/>
</dbReference>
<dbReference type="EMBL" id="JACGWN010000012">
    <property type="protein sequence ID" value="KAL0416625.1"/>
    <property type="molecule type" value="Genomic_DNA"/>
</dbReference>
<name>A0AAW2UK87_9LAMI</name>
<protein>
    <submittedName>
        <fullName evidence="2">Mitochondrial protein</fullName>
    </submittedName>
</protein>